<name>A0A6G0WIC6_9STRA</name>
<reference evidence="2 3" key="1">
    <citation type="submission" date="2019-07" db="EMBL/GenBank/DDBJ databases">
        <title>Genomics analysis of Aphanomyces spp. identifies a new class of oomycete effector associated with host adaptation.</title>
        <authorList>
            <person name="Gaulin E."/>
        </authorList>
    </citation>
    <scope>NUCLEOTIDE SEQUENCE [LARGE SCALE GENOMIC DNA]</scope>
    <source>
        <strain evidence="2 3">ATCC 201684</strain>
    </source>
</reference>
<dbReference type="VEuPathDB" id="FungiDB:AeMF1_013515"/>
<evidence type="ECO:0000256" key="1">
    <source>
        <dbReference type="SAM" id="MobiDB-lite"/>
    </source>
</evidence>
<sequence length="283" mass="33074">MERYQKERDQLRDEKLHWESEKIALGHRFLNWVLKNHTLSSSTSADLAVRAWSESKKRPGDKPLPSSSKRQKSSKRDSTPTLKDMFGSDDSDDGTGSIFQSLKKVYEKVYKSKPWRRYWYATGPFLPDLPYSKPRLPKDKEAVDVFNEELSDFWKHCAEDVWTRMFTMSTKADNKAWERLTYRLTRLVAELYILIHTAGVTGVSESLVRFLCHPHPSWPQVFKKPISLPLIAKQMSVEVAINYLKSESKKFWPDVPLKSWHVRSDRLLLMCGTRLPGSRWHKS</sequence>
<keyword evidence="3" id="KW-1185">Reference proteome</keyword>
<protein>
    <submittedName>
        <fullName evidence="2">Uncharacterized protein</fullName>
    </submittedName>
</protein>
<feature type="region of interest" description="Disordered" evidence="1">
    <location>
        <begin position="53"/>
        <end position="89"/>
    </location>
</feature>
<dbReference type="VEuPathDB" id="FungiDB:AeMF1_021192"/>
<dbReference type="Proteomes" id="UP000481153">
    <property type="component" value="Unassembled WGS sequence"/>
</dbReference>
<evidence type="ECO:0000313" key="3">
    <source>
        <dbReference type="Proteomes" id="UP000481153"/>
    </source>
</evidence>
<dbReference type="AlphaFoldDB" id="A0A6G0WIC6"/>
<organism evidence="2 3">
    <name type="scientific">Aphanomyces euteiches</name>
    <dbReference type="NCBI Taxonomy" id="100861"/>
    <lineage>
        <taxon>Eukaryota</taxon>
        <taxon>Sar</taxon>
        <taxon>Stramenopiles</taxon>
        <taxon>Oomycota</taxon>
        <taxon>Saprolegniomycetes</taxon>
        <taxon>Saprolegniales</taxon>
        <taxon>Verrucalvaceae</taxon>
        <taxon>Aphanomyces</taxon>
    </lineage>
</organism>
<dbReference type="EMBL" id="VJMJ01000204">
    <property type="protein sequence ID" value="KAF0726961.1"/>
    <property type="molecule type" value="Genomic_DNA"/>
</dbReference>
<proteinExistence type="predicted"/>
<gene>
    <name evidence="2" type="ORF">Ae201684_014951</name>
</gene>
<accession>A0A6G0WIC6</accession>
<evidence type="ECO:0000313" key="2">
    <source>
        <dbReference type="EMBL" id="KAF0726961.1"/>
    </source>
</evidence>
<comment type="caution">
    <text evidence="2">The sequence shown here is derived from an EMBL/GenBank/DDBJ whole genome shotgun (WGS) entry which is preliminary data.</text>
</comment>